<evidence type="ECO:0000313" key="2">
    <source>
        <dbReference type="Proteomes" id="UP001162992"/>
    </source>
</evidence>
<sequence length="74" mass="8823">MHTPLGRLLSWERIELLLFCCLRTPLSCYHRSRLYHDHQWSKICVIQTVNELQSHQYEFQIGCIRGQQGCLSTF</sequence>
<protein>
    <submittedName>
        <fullName evidence="1">Uncharacterized protein</fullName>
    </submittedName>
</protein>
<accession>A0ACC2D3H4</accession>
<dbReference type="Proteomes" id="UP001162992">
    <property type="component" value="Chromosome 7"/>
</dbReference>
<dbReference type="EMBL" id="CM055098">
    <property type="protein sequence ID" value="KAJ7548796.1"/>
    <property type="molecule type" value="Genomic_DNA"/>
</dbReference>
<reference evidence="2" key="1">
    <citation type="journal article" date="2024" name="Proc. Natl. Acad. Sci. U.S.A.">
        <title>Extraordinary preservation of gene collinearity over three hundred million years revealed in homosporous lycophytes.</title>
        <authorList>
            <person name="Li C."/>
            <person name="Wickell D."/>
            <person name="Kuo L.Y."/>
            <person name="Chen X."/>
            <person name="Nie B."/>
            <person name="Liao X."/>
            <person name="Peng D."/>
            <person name="Ji J."/>
            <person name="Jenkins J."/>
            <person name="Williams M."/>
            <person name="Shu S."/>
            <person name="Plott C."/>
            <person name="Barry K."/>
            <person name="Rajasekar S."/>
            <person name="Grimwood J."/>
            <person name="Han X."/>
            <person name="Sun S."/>
            <person name="Hou Z."/>
            <person name="He W."/>
            <person name="Dai G."/>
            <person name="Sun C."/>
            <person name="Schmutz J."/>
            <person name="Leebens-Mack J.H."/>
            <person name="Li F.W."/>
            <person name="Wang L."/>
        </authorList>
    </citation>
    <scope>NUCLEOTIDE SEQUENCE [LARGE SCALE GENOMIC DNA]</scope>
    <source>
        <strain evidence="2">cv. PW_Plant_1</strain>
    </source>
</reference>
<gene>
    <name evidence="1" type="ORF">O6H91_07G027800</name>
</gene>
<organism evidence="1 2">
    <name type="scientific">Diphasiastrum complanatum</name>
    <name type="common">Issler's clubmoss</name>
    <name type="synonym">Lycopodium complanatum</name>
    <dbReference type="NCBI Taxonomy" id="34168"/>
    <lineage>
        <taxon>Eukaryota</taxon>
        <taxon>Viridiplantae</taxon>
        <taxon>Streptophyta</taxon>
        <taxon>Embryophyta</taxon>
        <taxon>Tracheophyta</taxon>
        <taxon>Lycopodiopsida</taxon>
        <taxon>Lycopodiales</taxon>
        <taxon>Lycopodiaceae</taxon>
        <taxon>Lycopodioideae</taxon>
        <taxon>Diphasiastrum</taxon>
    </lineage>
</organism>
<name>A0ACC2D3H4_DIPCM</name>
<evidence type="ECO:0000313" key="1">
    <source>
        <dbReference type="EMBL" id="KAJ7548796.1"/>
    </source>
</evidence>
<proteinExistence type="predicted"/>
<keyword evidence="2" id="KW-1185">Reference proteome</keyword>
<comment type="caution">
    <text evidence="1">The sequence shown here is derived from an EMBL/GenBank/DDBJ whole genome shotgun (WGS) entry which is preliminary data.</text>
</comment>